<comment type="caution">
    <text evidence="17">The sequence shown here is derived from an EMBL/GenBank/DDBJ whole genome shotgun (WGS) entry which is preliminary data.</text>
</comment>
<evidence type="ECO:0000256" key="12">
    <source>
        <dbReference type="ARBA" id="ARBA00023122"/>
    </source>
</evidence>
<keyword evidence="7" id="KW-0677">Repeat</keyword>
<dbReference type="PIRSF" id="PIRSF006404">
    <property type="entry name" value="UCP006404_Pept_M50_CBS"/>
    <property type="match status" value="1"/>
</dbReference>
<keyword evidence="6 14" id="KW-0479">Metal-binding</keyword>
<keyword evidence="3 14" id="KW-1003">Cell membrane</keyword>
<proteinExistence type="inferred from homology"/>
<evidence type="ECO:0000256" key="5">
    <source>
        <dbReference type="ARBA" id="ARBA00022692"/>
    </source>
</evidence>
<feature type="transmembrane region" description="Helical" evidence="14">
    <location>
        <begin position="204"/>
        <end position="228"/>
    </location>
</feature>
<dbReference type="EMBL" id="BRVS01000007">
    <property type="protein sequence ID" value="GLB67311.1"/>
    <property type="molecule type" value="Genomic_DNA"/>
</dbReference>
<feature type="domain" description="Peptidase M50" evidence="16">
    <location>
        <begin position="78"/>
        <end position="151"/>
    </location>
</feature>
<dbReference type="Pfam" id="PF02163">
    <property type="entry name" value="Peptidase_M50"/>
    <property type="match status" value="2"/>
</dbReference>
<evidence type="ECO:0000313" key="17">
    <source>
        <dbReference type="EMBL" id="GLB67311.1"/>
    </source>
</evidence>
<evidence type="ECO:0000256" key="14">
    <source>
        <dbReference type="PIRNR" id="PIRNR006404"/>
    </source>
</evidence>
<evidence type="ECO:0000256" key="11">
    <source>
        <dbReference type="ARBA" id="ARBA00023049"/>
    </source>
</evidence>
<evidence type="ECO:0000256" key="15">
    <source>
        <dbReference type="SAM" id="MobiDB-lite"/>
    </source>
</evidence>
<dbReference type="RefSeq" id="WP_264795450.1">
    <property type="nucleotide sequence ID" value="NZ_BRVS01000007.1"/>
</dbReference>
<protein>
    <recommendedName>
        <fullName evidence="14">Zinc metalloprotease</fullName>
    </recommendedName>
</protein>
<keyword evidence="12" id="KW-0129">CBS domain</keyword>
<sequence>MSAAPHTGGSPDTGNSSPEPKPKRSEGIPLGRIAGVPIVLAYSWFIIAAFIVIAFGPQVQRGIPGLGAGAYLVALGYALLLLFSVLVHELAHAVSARIFGWPTARIVLNLWGGHTQFESFKATPGKSLIVALSGPAANFALAGAGVLVLPLMRGSAVGYLLTDIFIWANFLVALFNVLPGLPLDGGRLVESAVWRVTGSQEKGTLAAGWAGRVIVVLTVLAVIGWPLLMGREPSLQIVVIMVLVGSFLWMGASASIANAKLRLRLPQVFAGALKRPAVGIPATATVAQIRDALQQNPDAAVVLTAATGQPEAVMDSVALRQVPEASAAATPATAAARPLAPGAYVPEWASGQELVQYLAGLGGTEYAVVDQDGYVTGLLDQAAVVRAITGKAS</sequence>
<feature type="transmembrane region" description="Helical" evidence="14">
    <location>
        <begin position="33"/>
        <end position="56"/>
    </location>
</feature>
<reference evidence="17 18" key="1">
    <citation type="journal article" date="2023" name="Int. J. Syst. Evol. Microbiol.">
        <title>Arthrobacter mangrovi sp. nov., an actinobacterium isolated from the rhizosphere of a mangrove.</title>
        <authorList>
            <person name="Hamada M."/>
            <person name="Saitou S."/>
            <person name="Enomoto N."/>
            <person name="Nanri K."/>
            <person name="Hidaka K."/>
            <person name="Miura T."/>
            <person name="Tamura T."/>
        </authorList>
    </citation>
    <scope>NUCLEOTIDE SEQUENCE [LARGE SCALE GENOMIC DNA]</scope>
    <source>
        <strain evidence="17 18">NBRC 112813</strain>
    </source>
</reference>
<feature type="transmembrane region" description="Helical" evidence="14">
    <location>
        <begin position="234"/>
        <end position="257"/>
    </location>
</feature>
<keyword evidence="8 14" id="KW-0378">Hydrolase</keyword>
<dbReference type="Proteomes" id="UP001209654">
    <property type="component" value="Unassembled WGS sequence"/>
</dbReference>
<evidence type="ECO:0000256" key="3">
    <source>
        <dbReference type="ARBA" id="ARBA00022475"/>
    </source>
</evidence>
<dbReference type="PANTHER" id="PTHR39188">
    <property type="entry name" value="MEMBRANE-ASSOCIATED ZINC METALLOPROTEASE M50B"/>
    <property type="match status" value="1"/>
</dbReference>
<evidence type="ECO:0000256" key="9">
    <source>
        <dbReference type="ARBA" id="ARBA00022833"/>
    </source>
</evidence>
<evidence type="ECO:0000256" key="13">
    <source>
        <dbReference type="ARBA" id="ARBA00023136"/>
    </source>
</evidence>
<comment type="subcellular location">
    <subcellularLocation>
        <location evidence="1 14">Cell membrane</location>
        <topology evidence="1 14">Multi-pass membrane protein</topology>
    </subcellularLocation>
</comment>
<comment type="cofactor">
    <cofactor evidence="14">
        <name>Zn(2+)</name>
        <dbReference type="ChEBI" id="CHEBI:29105"/>
    </cofactor>
    <text evidence="14">Binds 1 zinc ion per subunit.</text>
</comment>
<evidence type="ECO:0000256" key="4">
    <source>
        <dbReference type="ARBA" id="ARBA00022670"/>
    </source>
</evidence>
<evidence type="ECO:0000256" key="10">
    <source>
        <dbReference type="ARBA" id="ARBA00022989"/>
    </source>
</evidence>
<dbReference type="InterPro" id="IPR016483">
    <property type="entry name" value="UCP006404_Pept_M50_CBS"/>
</dbReference>
<keyword evidence="11 14" id="KW-0482">Metalloprotease</keyword>
<keyword evidence="9 14" id="KW-0862">Zinc</keyword>
<evidence type="ECO:0000259" key="16">
    <source>
        <dbReference type="Pfam" id="PF02163"/>
    </source>
</evidence>
<feature type="domain" description="Peptidase M50" evidence="16">
    <location>
        <begin position="164"/>
        <end position="206"/>
    </location>
</feature>
<feature type="transmembrane region" description="Helical" evidence="14">
    <location>
        <begin position="68"/>
        <end position="87"/>
    </location>
</feature>
<keyword evidence="4 14" id="KW-0645">Protease</keyword>
<accession>A0ABQ5MTK2</accession>
<gene>
    <name evidence="17" type="ORF">AHIS1636_17510</name>
</gene>
<dbReference type="CDD" id="cd06164">
    <property type="entry name" value="S2P-M50_SpoIVFB_CBS"/>
    <property type="match status" value="1"/>
</dbReference>
<keyword evidence="18" id="KW-1185">Reference proteome</keyword>
<evidence type="ECO:0000256" key="8">
    <source>
        <dbReference type="ARBA" id="ARBA00022801"/>
    </source>
</evidence>
<organism evidence="17 18">
    <name type="scientific">Arthrobacter mangrovi</name>
    <dbReference type="NCBI Taxonomy" id="2966350"/>
    <lineage>
        <taxon>Bacteria</taxon>
        <taxon>Bacillati</taxon>
        <taxon>Actinomycetota</taxon>
        <taxon>Actinomycetes</taxon>
        <taxon>Micrococcales</taxon>
        <taxon>Micrococcaceae</taxon>
        <taxon>Arthrobacter</taxon>
    </lineage>
</organism>
<evidence type="ECO:0000256" key="6">
    <source>
        <dbReference type="ARBA" id="ARBA00022723"/>
    </source>
</evidence>
<feature type="transmembrane region" description="Helical" evidence="14">
    <location>
        <begin position="128"/>
        <end position="152"/>
    </location>
</feature>
<evidence type="ECO:0000256" key="2">
    <source>
        <dbReference type="ARBA" id="ARBA00007931"/>
    </source>
</evidence>
<dbReference type="InterPro" id="IPR008915">
    <property type="entry name" value="Peptidase_M50"/>
</dbReference>
<dbReference type="PANTHER" id="PTHR39188:SF3">
    <property type="entry name" value="STAGE IV SPORULATION PROTEIN FB"/>
    <property type="match status" value="1"/>
</dbReference>
<comment type="similarity">
    <text evidence="2 14">Belongs to the peptidase M50B family.</text>
</comment>
<feature type="transmembrane region" description="Helical" evidence="14">
    <location>
        <begin position="164"/>
        <end position="183"/>
    </location>
</feature>
<keyword evidence="13 14" id="KW-0472">Membrane</keyword>
<keyword evidence="10 14" id="KW-1133">Transmembrane helix</keyword>
<feature type="region of interest" description="Disordered" evidence="15">
    <location>
        <begin position="1"/>
        <end position="26"/>
    </location>
</feature>
<name>A0ABQ5MTK2_9MICC</name>
<keyword evidence="5 14" id="KW-0812">Transmembrane</keyword>
<evidence type="ECO:0000256" key="7">
    <source>
        <dbReference type="ARBA" id="ARBA00022737"/>
    </source>
</evidence>
<evidence type="ECO:0000313" key="18">
    <source>
        <dbReference type="Proteomes" id="UP001209654"/>
    </source>
</evidence>
<evidence type="ECO:0000256" key="1">
    <source>
        <dbReference type="ARBA" id="ARBA00004651"/>
    </source>
</evidence>